<accession>A0A8T4GI97</accession>
<dbReference type="GO" id="GO:0005886">
    <property type="term" value="C:plasma membrane"/>
    <property type="evidence" value="ECO:0007669"/>
    <property type="project" value="UniProtKB-SubCell"/>
</dbReference>
<evidence type="ECO:0000256" key="4">
    <source>
        <dbReference type="ARBA" id="ARBA00022692"/>
    </source>
</evidence>
<evidence type="ECO:0000256" key="1">
    <source>
        <dbReference type="ARBA" id="ARBA00004651"/>
    </source>
</evidence>
<reference evidence="9" key="1">
    <citation type="submission" date="2021-03" db="EMBL/GenBank/DDBJ databases">
        <title>Genomic Encyclopedia of Type Strains, Phase IV (KMG-IV): sequencing the most valuable type-strain genomes for metagenomic binning, comparative biology and taxonomic classification.</title>
        <authorList>
            <person name="Goeker M."/>
        </authorList>
    </citation>
    <scope>NUCLEOTIDE SEQUENCE</scope>
    <source>
        <strain evidence="9">DSM 23564</strain>
    </source>
</reference>
<dbReference type="CDD" id="cd06261">
    <property type="entry name" value="TM_PBP2"/>
    <property type="match status" value="1"/>
</dbReference>
<comment type="similarity">
    <text evidence="7">Belongs to the binding-protein-dependent transport system permease family.</text>
</comment>
<keyword evidence="6 7" id="KW-0472">Membrane</keyword>
<dbReference type="AlphaFoldDB" id="A0A8T4GI97"/>
<feature type="transmembrane region" description="Helical" evidence="7">
    <location>
        <begin position="207"/>
        <end position="230"/>
    </location>
</feature>
<keyword evidence="10" id="KW-1185">Reference proteome</keyword>
<comment type="caution">
    <text evidence="9">The sequence shown here is derived from an EMBL/GenBank/DDBJ whole genome shotgun (WGS) entry which is preliminary data.</text>
</comment>
<keyword evidence="5 7" id="KW-1133">Transmembrane helix</keyword>
<feature type="transmembrane region" description="Helical" evidence="7">
    <location>
        <begin position="169"/>
        <end position="195"/>
    </location>
</feature>
<organism evidence="9 10">
    <name type="scientific">Halorubrum alkaliphilum</name>
    <dbReference type="NCBI Taxonomy" id="261290"/>
    <lineage>
        <taxon>Archaea</taxon>
        <taxon>Methanobacteriati</taxon>
        <taxon>Methanobacteriota</taxon>
        <taxon>Stenosarchaea group</taxon>
        <taxon>Halobacteria</taxon>
        <taxon>Halobacteriales</taxon>
        <taxon>Haloferacaceae</taxon>
        <taxon>Halorubrum</taxon>
    </lineage>
</organism>
<dbReference type="InterPro" id="IPR035906">
    <property type="entry name" value="MetI-like_sf"/>
</dbReference>
<evidence type="ECO:0000256" key="5">
    <source>
        <dbReference type="ARBA" id="ARBA00022989"/>
    </source>
</evidence>
<dbReference type="OrthoDB" id="18784at2157"/>
<evidence type="ECO:0000259" key="8">
    <source>
        <dbReference type="PROSITE" id="PS50928"/>
    </source>
</evidence>
<sequence>MATSTGTGSSSSPLSRIAAALPFTRRDWGILLVIPGVVLFSAFMLYPIFYLFYISLTDATFAGSVIGGGAELIGLDNYVQLLTDSQFWTSMSITWAFVAVSLVIKVFVAVGIALLLNHARVAGKRYMRAAAIVPLGFPAIFTITVWRGMFSDARFGVFNVMLDYYNTAITGLFGLVDVAVFFTAVAVPTFLLVELPVGFLSGRWSAFFAYVTTEVWLAYPFMVIIIVSALQDVPRELHEAAMVDGAGYLQRFRTVTLPAIKRPVLFAAILTGATSFQQFLIPWVFNQGGPARQNELIIVYGYREAISFNEFGLSAAILIVAIAFIGLFMYVAVRWGRLAEGVDE</sequence>
<feature type="domain" description="ABC transmembrane type-1" evidence="8">
    <location>
        <begin position="91"/>
        <end position="332"/>
    </location>
</feature>
<feature type="transmembrane region" description="Helical" evidence="7">
    <location>
        <begin position="311"/>
        <end position="333"/>
    </location>
</feature>
<dbReference type="PANTHER" id="PTHR43227:SF7">
    <property type="entry name" value="ARABINOOLIGOSACCHARIDES TRANSPORT SYSTEM PERMEASE PROTEIN ARAP"/>
    <property type="match status" value="1"/>
</dbReference>
<dbReference type="EMBL" id="JAGGKQ010000011">
    <property type="protein sequence ID" value="MBP1922735.1"/>
    <property type="molecule type" value="Genomic_DNA"/>
</dbReference>
<evidence type="ECO:0000256" key="3">
    <source>
        <dbReference type="ARBA" id="ARBA00022475"/>
    </source>
</evidence>
<keyword evidence="3" id="KW-1003">Cell membrane</keyword>
<dbReference type="Proteomes" id="UP000823588">
    <property type="component" value="Unassembled WGS sequence"/>
</dbReference>
<keyword evidence="2 7" id="KW-0813">Transport</keyword>
<comment type="subcellular location">
    <subcellularLocation>
        <location evidence="1 7">Cell membrane</location>
        <topology evidence="1 7">Multi-pass membrane protein</topology>
    </subcellularLocation>
</comment>
<dbReference type="Pfam" id="PF00528">
    <property type="entry name" value="BPD_transp_1"/>
    <property type="match status" value="1"/>
</dbReference>
<evidence type="ECO:0000313" key="10">
    <source>
        <dbReference type="Proteomes" id="UP000823588"/>
    </source>
</evidence>
<dbReference type="InterPro" id="IPR000515">
    <property type="entry name" value="MetI-like"/>
</dbReference>
<dbReference type="InterPro" id="IPR050809">
    <property type="entry name" value="UgpAE/MalFG_permease"/>
</dbReference>
<gene>
    <name evidence="9" type="ORF">J2751_001749</name>
</gene>
<evidence type="ECO:0000256" key="7">
    <source>
        <dbReference type="RuleBase" id="RU363032"/>
    </source>
</evidence>
<evidence type="ECO:0000256" key="2">
    <source>
        <dbReference type="ARBA" id="ARBA00022448"/>
    </source>
</evidence>
<feature type="transmembrane region" description="Helical" evidence="7">
    <location>
        <begin position="30"/>
        <end position="53"/>
    </location>
</feature>
<feature type="transmembrane region" description="Helical" evidence="7">
    <location>
        <begin position="264"/>
        <end position="285"/>
    </location>
</feature>
<dbReference type="RefSeq" id="WP_209485164.1">
    <property type="nucleotide sequence ID" value="NZ_JAGGKQ010000011.1"/>
</dbReference>
<evidence type="ECO:0000256" key="6">
    <source>
        <dbReference type="ARBA" id="ARBA00023136"/>
    </source>
</evidence>
<dbReference type="PANTHER" id="PTHR43227">
    <property type="entry name" value="BLL4140 PROTEIN"/>
    <property type="match status" value="1"/>
</dbReference>
<dbReference type="SUPFAM" id="SSF161098">
    <property type="entry name" value="MetI-like"/>
    <property type="match status" value="1"/>
</dbReference>
<feature type="transmembrane region" description="Helical" evidence="7">
    <location>
        <begin position="129"/>
        <end position="149"/>
    </location>
</feature>
<keyword evidence="4 7" id="KW-0812">Transmembrane</keyword>
<protein>
    <submittedName>
        <fullName evidence="9">Arabinogalactan oligomer/maltooligosaccharide transport system permease protein</fullName>
    </submittedName>
</protein>
<proteinExistence type="inferred from homology"/>
<feature type="transmembrane region" description="Helical" evidence="7">
    <location>
        <begin position="93"/>
        <end position="117"/>
    </location>
</feature>
<name>A0A8T4GI97_9EURY</name>
<dbReference type="PROSITE" id="PS50928">
    <property type="entry name" value="ABC_TM1"/>
    <property type="match status" value="1"/>
</dbReference>
<dbReference type="Gene3D" id="1.10.3720.10">
    <property type="entry name" value="MetI-like"/>
    <property type="match status" value="1"/>
</dbReference>
<evidence type="ECO:0000313" key="9">
    <source>
        <dbReference type="EMBL" id="MBP1922735.1"/>
    </source>
</evidence>
<dbReference type="GO" id="GO:0055085">
    <property type="term" value="P:transmembrane transport"/>
    <property type="evidence" value="ECO:0007669"/>
    <property type="project" value="InterPro"/>
</dbReference>